<evidence type="ECO:0000313" key="2">
    <source>
        <dbReference type="EMBL" id="MEU1956431.1"/>
    </source>
</evidence>
<protein>
    <recommendedName>
        <fullName evidence="4">HTH cro/C1-type domain-containing protein</fullName>
    </recommendedName>
</protein>
<accession>A0ABV2X019</accession>
<sequence>MSKPKPTGPNERLREAVFAARMTPEQLARELDVSSKTVREWITKGRRPYPVHQFAVAVAIGVPEKELWPDPVRTHYPAPSPDLDIERAATAISRADADMVPTQRLDLESLDESLAGGQRTRETIQTSNRLKALMSWVDTTSPKQTEAGQRIREWMTHYDGAPIKERPAQAQPEPGRYRYSRSRGVERTR</sequence>
<dbReference type="SUPFAM" id="SSF47413">
    <property type="entry name" value="lambda repressor-like DNA-binding domains"/>
    <property type="match status" value="1"/>
</dbReference>
<evidence type="ECO:0000256" key="1">
    <source>
        <dbReference type="SAM" id="MobiDB-lite"/>
    </source>
</evidence>
<evidence type="ECO:0008006" key="4">
    <source>
        <dbReference type="Google" id="ProtNLM"/>
    </source>
</evidence>
<proteinExistence type="predicted"/>
<dbReference type="InterPro" id="IPR001387">
    <property type="entry name" value="Cro/C1-type_HTH"/>
</dbReference>
<evidence type="ECO:0000313" key="3">
    <source>
        <dbReference type="Proteomes" id="UP001550628"/>
    </source>
</evidence>
<dbReference type="Proteomes" id="UP001550628">
    <property type="component" value="Unassembled WGS sequence"/>
</dbReference>
<reference evidence="2 3" key="1">
    <citation type="submission" date="2024-06" db="EMBL/GenBank/DDBJ databases">
        <title>The Natural Products Discovery Center: Release of the First 8490 Sequenced Strains for Exploring Actinobacteria Biosynthetic Diversity.</title>
        <authorList>
            <person name="Kalkreuter E."/>
            <person name="Kautsar S.A."/>
            <person name="Yang D."/>
            <person name="Bader C.D."/>
            <person name="Teijaro C.N."/>
            <person name="Fluegel L."/>
            <person name="Davis C.M."/>
            <person name="Simpson J.R."/>
            <person name="Lauterbach L."/>
            <person name="Steele A.D."/>
            <person name="Gui C."/>
            <person name="Meng S."/>
            <person name="Li G."/>
            <person name="Viehrig K."/>
            <person name="Ye F."/>
            <person name="Su P."/>
            <person name="Kiefer A.F."/>
            <person name="Nichols A."/>
            <person name="Cepeda A.J."/>
            <person name="Yan W."/>
            <person name="Fan B."/>
            <person name="Jiang Y."/>
            <person name="Adhikari A."/>
            <person name="Zheng C.-J."/>
            <person name="Schuster L."/>
            <person name="Cowan T.M."/>
            <person name="Smanski M.J."/>
            <person name="Chevrette M.G."/>
            <person name="De Carvalho L.P.S."/>
            <person name="Shen B."/>
        </authorList>
    </citation>
    <scope>NUCLEOTIDE SEQUENCE [LARGE SCALE GENOMIC DNA]</scope>
    <source>
        <strain evidence="2 3">NPDC019708</strain>
    </source>
</reference>
<dbReference type="Gene3D" id="1.10.260.40">
    <property type="entry name" value="lambda repressor-like DNA-binding domains"/>
    <property type="match status" value="1"/>
</dbReference>
<name>A0ABV2X019_9NOCA</name>
<feature type="compositionally biased region" description="Basic and acidic residues" evidence="1">
    <location>
        <begin position="158"/>
        <end position="167"/>
    </location>
</feature>
<dbReference type="EMBL" id="JBEYBF010000038">
    <property type="protein sequence ID" value="MEU1956431.1"/>
    <property type="molecule type" value="Genomic_DNA"/>
</dbReference>
<comment type="caution">
    <text evidence="2">The sequence shown here is derived from an EMBL/GenBank/DDBJ whole genome shotgun (WGS) entry which is preliminary data.</text>
</comment>
<dbReference type="RefSeq" id="WP_356956265.1">
    <property type="nucleotide sequence ID" value="NZ_JBEYBD010000005.1"/>
</dbReference>
<organism evidence="2 3">
    <name type="scientific">Nocardia rhamnosiphila</name>
    <dbReference type="NCBI Taxonomy" id="426716"/>
    <lineage>
        <taxon>Bacteria</taxon>
        <taxon>Bacillati</taxon>
        <taxon>Actinomycetota</taxon>
        <taxon>Actinomycetes</taxon>
        <taxon>Mycobacteriales</taxon>
        <taxon>Nocardiaceae</taxon>
        <taxon>Nocardia</taxon>
    </lineage>
</organism>
<dbReference type="CDD" id="cd00093">
    <property type="entry name" value="HTH_XRE"/>
    <property type="match status" value="1"/>
</dbReference>
<feature type="region of interest" description="Disordered" evidence="1">
    <location>
        <begin position="158"/>
        <end position="189"/>
    </location>
</feature>
<keyword evidence="3" id="KW-1185">Reference proteome</keyword>
<gene>
    <name evidence="2" type="ORF">ABZ510_31860</name>
</gene>
<dbReference type="InterPro" id="IPR010982">
    <property type="entry name" value="Lambda_DNA-bd_dom_sf"/>
</dbReference>